<feature type="transmembrane region" description="Helical" evidence="1">
    <location>
        <begin position="49"/>
        <end position="70"/>
    </location>
</feature>
<dbReference type="KEGG" id="elim:B2M23_19460"/>
<feature type="transmembrane region" description="Helical" evidence="1">
    <location>
        <begin position="12"/>
        <end position="37"/>
    </location>
</feature>
<dbReference type="Proteomes" id="UP000192391">
    <property type="component" value="Chromosome"/>
</dbReference>
<gene>
    <name evidence="2" type="ORF">B2M23_19460</name>
</gene>
<feature type="transmembrane region" description="Helical" evidence="1">
    <location>
        <begin position="372"/>
        <end position="387"/>
    </location>
</feature>
<proteinExistence type="predicted"/>
<evidence type="ECO:0000256" key="1">
    <source>
        <dbReference type="SAM" id="Phobius"/>
    </source>
</evidence>
<dbReference type="EMBL" id="CP019962">
    <property type="protein sequence ID" value="ARD67582.1"/>
    <property type="molecule type" value="Genomic_DNA"/>
</dbReference>
<organism evidence="2 3">
    <name type="scientific">Eubacterium limosum</name>
    <dbReference type="NCBI Taxonomy" id="1736"/>
    <lineage>
        <taxon>Bacteria</taxon>
        <taxon>Bacillati</taxon>
        <taxon>Bacillota</taxon>
        <taxon>Clostridia</taxon>
        <taxon>Eubacteriales</taxon>
        <taxon>Eubacteriaceae</taxon>
        <taxon>Eubacterium</taxon>
    </lineage>
</organism>
<keyword evidence="1" id="KW-0472">Membrane</keyword>
<feature type="transmembrane region" description="Helical" evidence="1">
    <location>
        <begin position="194"/>
        <end position="210"/>
    </location>
</feature>
<feature type="transmembrane region" description="Helical" evidence="1">
    <location>
        <begin position="393"/>
        <end position="411"/>
    </location>
</feature>
<keyword evidence="1" id="KW-0812">Transmembrane</keyword>
<name>A0AAC9QXM0_EUBLI</name>
<dbReference type="RefSeq" id="WP_038351369.1">
    <property type="nucleotide sequence ID" value="NZ_CP019962.1"/>
</dbReference>
<feature type="transmembrane region" description="Helical" evidence="1">
    <location>
        <begin position="76"/>
        <end position="98"/>
    </location>
</feature>
<reference evidence="3" key="1">
    <citation type="journal article" date="2017" name="Sci. Rep.">
        <title>Determination of the Genome and Primary Transcriptome of Syngas Fermenting Eubacterium limosum ATCC 8486.</title>
        <authorList>
            <person name="Song Y."/>
            <person name="Shin J."/>
            <person name="Jeong Y."/>
            <person name="Jin S."/>
            <person name="Lee J.K."/>
            <person name="Kim D.R."/>
            <person name="Kim S.C."/>
            <person name="Cho S."/>
            <person name="Cho B.K."/>
        </authorList>
    </citation>
    <scope>NUCLEOTIDE SEQUENCE [LARGE SCALE GENOMIC DNA]</scope>
    <source>
        <strain evidence="3">ATCC 8486</strain>
    </source>
</reference>
<protein>
    <submittedName>
        <fullName evidence="2">Uncharacterized protein</fullName>
    </submittedName>
</protein>
<keyword evidence="1" id="KW-1133">Transmembrane helix</keyword>
<feature type="transmembrane region" description="Helical" evidence="1">
    <location>
        <begin position="216"/>
        <end position="232"/>
    </location>
</feature>
<feature type="transmembrane region" description="Helical" evidence="1">
    <location>
        <begin position="244"/>
        <end position="263"/>
    </location>
</feature>
<feature type="transmembrane region" description="Helical" evidence="1">
    <location>
        <begin position="159"/>
        <end position="182"/>
    </location>
</feature>
<evidence type="ECO:0000313" key="3">
    <source>
        <dbReference type="Proteomes" id="UP000192391"/>
    </source>
</evidence>
<feature type="transmembrane region" description="Helical" evidence="1">
    <location>
        <begin position="341"/>
        <end position="360"/>
    </location>
</feature>
<sequence length="432" mass="49971">MDILIHILAFLFVYNIPFVGIPISSSKIVVIILLLYTIFHRIVYYKKEWFKIVAFLIILILYSIFIMIINESKDMSILYALILFIVNHFLGAFLFVQLLKRTNKLNKNYIIRLFIILAFVQALFILLMLLFSGFREICFSITSIERESLLKRYNGIRGLGMASSVTYDLGVIQSFALIFIIYKMISNKLSRKQIYFYITAYIAIFISVCVTGRTGFIGVLFSIFLSVSYISNDRKKEKNKILRIITHGGLIVILSIIIAFSFLGKDKVLKISHNISVYAFEMIYSYEETGSFSIGTSKNLIKMVENFSNISPKSFLIGDGRYKGEGILYYKHTDIGFFRQIYFFGIVGTLLIVYMYLYIFKRMSITVANDKYFKKVIFLIGIYYFISNIKGDFLIGCGNAISILLILYFTITAENIKDISKRECFTNENFIN</sequence>
<evidence type="ECO:0000313" key="2">
    <source>
        <dbReference type="EMBL" id="ARD67582.1"/>
    </source>
</evidence>
<dbReference type="AlphaFoldDB" id="A0AAC9QXM0"/>
<accession>A0AAC9QXM0</accession>
<feature type="transmembrane region" description="Helical" evidence="1">
    <location>
        <begin position="110"/>
        <end position="131"/>
    </location>
</feature>